<dbReference type="OrthoDB" id="4869960at2759"/>
<dbReference type="GO" id="GO:0016226">
    <property type="term" value="P:iron-sulfur cluster assembly"/>
    <property type="evidence" value="ECO:0007669"/>
    <property type="project" value="TreeGrafter"/>
</dbReference>
<proteinExistence type="predicted"/>
<dbReference type="EMBL" id="CAJJDP010000071">
    <property type="protein sequence ID" value="CAD8179044.1"/>
    <property type="molecule type" value="Genomic_DNA"/>
</dbReference>
<feature type="repeat" description="WD" evidence="1">
    <location>
        <begin position="272"/>
        <end position="304"/>
    </location>
</feature>
<evidence type="ECO:0000313" key="2">
    <source>
        <dbReference type="EMBL" id="CAD8179044.1"/>
    </source>
</evidence>
<name>A0A8S1VNN3_PAROT</name>
<feature type="repeat" description="WD" evidence="1">
    <location>
        <begin position="317"/>
        <end position="351"/>
    </location>
</feature>
<evidence type="ECO:0000313" key="3">
    <source>
        <dbReference type="Proteomes" id="UP000683925"/>
    </source>
</evidence>
<evidence type="ECO:0000256" key="1">
    <source>
        <dbReference type="PROSITE-ProRule" id="PRU00221"/>
    </source>
</evidence>
<dbReference type="InterPro" id="IPR001680">
    <property type="entry name" value="WD40_rpt"/>
</dbReference>
<reference evidence="2" key="1">
    <citation type="submission" date="2021-01" db="EMBL/GenBank/DDBJ databases">
        <authorList>
            <consortium name="Genoscope - CEA"/>
            <person name="William W."/>
        </authorList>
    </citation>
    <scope>NUCLEOTIDE SEQUENCE</scope>
</reference>
<dbReference type="PROSITE" id="PS00678">
    <property type="entry name" value="WD_REPEATS_1"/>
    <property type="match status" value="1"/>
</dbReference>
<protein>
    <recommendedName>
        <fullName evidence="4">WD40-repeat-containing domain</fullName>
    </recommendedName>
</protein>
<evidence type="ECO:0008006" key="4">
    <source>
        <dbReference type="Google" id="ProtNLM"/>
    </source>
</evidence>
<dbReference type="PANTHER" id="PTHR19920:SF0">
    <property type="entry name" value="CYTOSOLIC IRON-SULFUR PROTEIN ASSEMBLY PROTEIN CIAO1-RELATED"/>
    <property type="match status" value="1"/>
</dbReference>
<organism evidence="2 3">
    <name type="scientific">Paramecium octaurelia</name>
    <dbReference type="NCBI Taxonomy" id="43137"/>
    <lineage>
        <taxon>Eukaryota</taxon>
        <taxon>Sar</taxon>
        <taxon>Alveolata</taxon>
        <taxon>Ciliophora</taxon>
        <taxon>Intramacronucleata</taxon>
        <taxon>Oligohymenophorea</taxon>
        <taxon>Peniculida</taxon>
        <taxon>Parameciidae</taxon>
        <taxon>Paramecium</taxon>
    </lineage>
</organism>
<dbReference type="Pfam" id="PF00400">
    <property type="entry name" value="WD40"/>
    <property type="match status" value="2"/>
</dbReference>
<keyword evidence="1" id="KW-0853">WD repeat</keyword>
<dbReference type="PANTHER" id="PTHR19920">
    <property type="entry name" value="WD40 PROTEIN CIAO1"/>
    <property type="match status" value="1"/>
</dbReference>
<dbReference type="PROSITE" id="PS50082">
    <property type="entry name" value="WD_REPEATS_2"/>
    <property type="match status" value="2"/>
</dbReference>
<dbReference type="PROSITE" id="PS50294">
    <property type="entry name" value="WD_REPEATS_REGION"/>
    <property type="match status" value="1"/>
</dbReference>
<dbReference type="Proteomes" id="UP000683925">
    <property type="component" value="Unassembled WGS sequence"/>
</dbReference>
<sequence>MIQAKMIQKVEDLVCSMNHNLPIQMINLEKNIQSNKRLLCELCFTNQSQVCSLNDFLEQIQRNQNQKKNKVKELIDINRKAIEKMGYLFDSLKSEVINYLDNFINNTKMWVENLVQTGQQYLAYDFYKEMEKEINGKRQTLFSCLPLIDEIEKINQQYEGKIIRKLKYFQSFKKSEQFEQELKNLQNTNQQILIEEQSEFNPIQQQLIGEEDQELLKCQQFRIQLINDSNKQLSNCSTIAFNQTGSIMVSNEKSAIKIWKFSEETLELLHSQDVHQGNINCLVYSKQLNSFISGSEDQTIICWKQSNNYEWKNSQPFEEHSDSVLCLILNKSENQLISGGYDKQLIFWEVDLNNNKLIYSDSYQKHENQVRQLNFNQSETLLASCAFGEIILWQKQANNKWEHQQVIKSSIYGLKLQFINDSKFLWASYGKSQDKIQVFSQQNGKFEEQFNSLIQLDQNIQFNDNSQFPIIYNEELKILIVRHKHKIYIINHQKQDIFTIICRHDCGINNMCGALTKNGEYLVLFDQIQQQFQIFKLLNK</sequence>
<accession>A0A8S1VNN3</accession>
<dbReference type="AlphaFoldDB" id="A0A8S1VNN3"/>
<keyword evidence="3" id="KW-1185">Reference proteome</keyword>
<gene>
    <name evidence="2" type="ORF">POCTA_138.1.T0720092</name>
</gene>
<dbReference type="SMART" id="SM00320">
    <property type="entry name" value="WD40"/>
    <property type="match status" value="4"/>
</dbReference>
<comment type="caution">
    <text evidence="2">The sequence shown here is derived from an EMBL/GenBank/DDBJ whole genome shotgun (WGS) entry which is preliminary data.</text>
</comment>
<dbReference type="InterPro" id="IPR019775">
    <property type="entry name" value="WD40_repeat_CS"/>
</dbReference>
<dbReference type="GO" id="GO:0097361">
    <property type="term" value="C:cytosolic [4Fe-4S] assembly targeting complex"/>
    <property type="evidence" value="ECO:0007669"/>
    <property type="project" value="TreeGrafter"/>
</dbReference>